<dbReference type="Pfam" id="PF03453">
    <property type="entry name" value="MoeA_N"/>
    <property type="match status" value="1"/>
</dbReference>
<keyword evidence="4 6" id="KW-0501">Molybdenum cofactor biosynthesis</keyword>
<evidence type="ECO:0000256" key="4">
    <source>
        <dbReference type="ARBA" id="ARBA00023150"/>
    </source>
</evidence>
<dbReference type="Gene3D" id="2.170.190.11">
    <property type="entry name" value="Molybdopterin biosynthesis moea protein, domain 3"/>
    <property type="match status" value="1"/>
</dbReference>
<dbReference type="Gene3D" id="2.40.340.10">
    <property type="entry name" value="MoeA, C-terminal, domain IV"/>
    <property type="match status" value="1"/>
</dbReference>
<reference evidence="8 9" key="1">
    <citation type="submission" date="2020-07" db="EMBL/GenBank/DDBJ databases">
        <title>Genomic Encyclopedia of Type Strains, Phase IV (KMG-IV): sequencing the most valuable type-strain genomes for metagenomic binning, comparative biology and taxonomic classification.</title>
        <authorList>
            <person name="Goeker M."/>
        </authorList>
    </citation>
    <scope>NUCLEOTIDE SEQUENCE [LARGE SCALE GENOMIC DNA]</scope>
    <source>
        <strain evidence="8 9">DSM 29043</strain>
    </source>
</reference>
<name>A0A7Y9XWD0_9SPHN</name>
<keyword evidence="6" id="KW-0479">Metal-binding</keyword>
<dbReference type="Pfam" id="PF03454">
    <property type="entry name" value="MoeA_C"/>
    <property type="match status" value="1"/>
</dbReference>
<comment type="catalytic activity">
    <reaction evidence="5">
        <text>adenylyl-molybdopterin + molybdate = Mo-molybdopterin + AMP + H(+)</text>
        <dbReference type="Rhea" id="RHEA:35047"/>
        <dbReference type="ChEBI" id="CHEBI:15378"/>
        <dbReference type="ChEBI" id="CHEBI:36264"/>
        <dbReference type="ChEBI" id="CHEBI:62727"/>
        <dbReference type="ChEBI" id="CHEBI:71302"/>
        <dbReference type="ChEBI" id="CHEBI:456215"/>
        <dbReference type="EC" id="2.10.1.1"/>
    </reaction>
</comment>
<dbReference type="InterPro" id="IPR005110">
    <property type="entry name" value="MoeA_linker/N"/>
</dbReference>
<keyword evidence="6" id="KW-0460">Magnesium</keyword>
<dbReference type="GO" id="GO:0046872">
    <property type="term" value="F:metal ion binding"/>
    <property type="evidence" value="ECO:0007669"/>
    <property type="project" value="UniProtKB-UniRule"/>
</dbReference>
<evidence type="ECO:0000259" key="7">
    <source>
        <dbReference type="SMART" id="SM00852"/>
    </source>
</evidence>
<keyword evidence="6" id="KW-0500">Molybdenum</keyword>
<dbReference type="InterPro" id="IPR036425">
    <property type="entry name" value="MoaB/Mog-like_dom_sf"/>
</dbReference>
<dbReference type="InterPro" id="IPR008284">
    <property type="entry name" value="MoCF_biosynth_CS"/>
</dbReference>
<keyword evidence="9" id="KW-1185">Reference proteome</keyword>
<dbReference type="SMART" id="SM00852">
    <property type="entry name" value="MoCF_biosynth"/>
    <property type="match status" value="1"/>
</dbReference>
<dbReference type="Gene3D" id="3.90.105.10">
    <property type="entry name" value="Molybdopterin biosynthesis moea protein, domain 2"/>
    <property type="match status" value="1"/>
</dbReference>
<comment type="similarity">
    <text evidence="3 6">Belongs to the MoeA family.</text>
</comment>
<evidence type="ECO:0000256" key="3">
    <source>
        <dbReference type="ARBA" id="ARBA00010763"/>
    </source>
</evidence>
<dbReference type="PANTHER" id="PTHR10192:SF5">
    <property type="entry name" value="GEPHYRIN"/>
    <property type="match status" value="1"/>
</dbReference>
<evidence type="ECO:0000256" key="1">
    <source>
        <dbReference type="ARBA" id="ARBA00002901"/>
    </source>
</evidence>
<accession>A0A7Y9XWD0</accession>
<dbReference type="RefSeq" id="WP_179406234.1">
    <property type="nucleotide sequence ID" value="NZ_BMGF01000001.1"/>
</dbReference>
<gene>
    <name evidence="8" type="ORF">FHS75_000608</name>
</gene>
<dbReference type="Proteomes" id="UP000522081">
    <property type="component" value="Unassembled WGS sequence"/>
</dbReference>
<dbReference type="EC" id="2.10.1.1" evidence="6"/>
<protein>
    <recommendedName>
        <fullName evidence="6">Molybdopterin molybdenumtransferase</fullName>
        <ecNumber evidence="6">2.10.1.1</ecNumber>
    </recommendedName>
</protein>
<comment type="pathway">
    <text evidence="2 6">Cofactor biosynthesis; molybdopterin biosynthesis.</text>
</comment>
<keyword evidence="6 8" id="KW-0808">Transferase</keyword>
<dbReference type="UniPathway" id="UPA00344"/>
<dbReference type="CDD" id="cd00887">
    <property type="entry name" value="MoeA"/>
    <property type="match status" value="1"/>
</dbReference>
<dbReference type="Gene3D" id="3.40.980.10">
    <property type="entry name" value="MoaB/Mog-like domain"/>
    <property type="match status" value="1"/>
</dbReference>
<dbReference type="SUPFAM" id="SSF63882">
    <property type="entry name" value="MoeA N-terminal region -like"/>
    <property type="match status" value="1"/>
</dbReference>
<evidence type="ECO:0000313" key="8">
    <source>
        <dbReference type="EMBL" id="NYH94303.1"/>
    </source>
</evidence>
<proteinExistence type="inferred from homology"/>
<evidence type="ECO:0000256" key="2">
    <source>
        <dbReference type="ARBA" id="ARBA00005046"/>
    </source>
</evidence>
<dbReference type="InterPro" id="IPR036688">
    <property type="entry name" value="MoeA_C_domain_IV_sf"/>
</dbReference>
<dbReference type="GO" id="GO:0061599">
    <property type="term" value="F:molybdopterin molybdotransferase activity"/>
    <property type="evidence" value="ECO:0007669"/>
    <property type="project" value="UniProtKB-UniRule"/>
</dbReference>
<feature type="domain" description="MoaB/Mog" evidence="7">
    <location>
        <begin position="178"/>
        <end position="318"/>
    </location>
</feature>
<dbReference type="InterPro" id="IPR005111">
    <property type="entry name" value="MoeA_C_domain_IV"/>
</dbReference>
<evidence type="ECO:0000313" key="9">
    <source>
        <dbReference type="Proteomes" id="UP000522081"/>
    </source>
</evidence>
<dbReference type="GO" id="GO:0006777">
    <property type="term" value="P:Mo-molybdopterin cofactor biosynthetic process"/>
    <property type="evidence" value="ECO:0007669"/>
    <property type="project" value="UniProtKB-UniRule"/>
</dbReference>
<dbReference type="InterPro" id="IPR001453">
    <property type="entry name" value="MoaB/Mog_dom"/>
</dbReference>
<comment type="caution">
    <text evidence="8">The sequence shown here is derived from an EMBL/GenBank/DDBJ whole genome shotgun (WGS) entry which is preliminary data.</text>
</comment>
<comment type="cofactor">
    <cofactor evidence="6">
        <name>Mg(2+)</name>
        <dbReference type="ChEBI" id="CHEBI:18420"/>
    </cofactor>
</comment>
<dbReference type="EMBL" id="JACBZF010000001">
    <property type="protein sequence ID" value="NYH94303.1"/>
    <property type="molecule type" value="Genomic_DNA"/>
</dbReference>
<evidence type="ECO:0000256" key="5">
    <source>
        <dbReference type="ARBA" id="ARBA00047317"/>
    </source>
</evidence>
<evidence type="ECO:0000256" key="6">
    <source>
        <dbReference type="RuleBase" id="RU365090"/>
    </source>
</evidence>
<dbReference type="InterPro" id="IPR036135">
    <property type="entry name" value="MoeA_linker/N_sf"/>
</dbReference>
<dbReference type="SUPFAM" id="SSF63867">
    <property type="entry name" value="MoeA C-terminal domain-like"/>
    <property type="match status" value="1"/>
</dbReference>
<dbReference type="AlphaFoldDB" id="A0A7Y9XWD0"/>
<dbReference type="GO" id="GO:0005829">
    <property type="term" value="C:cytosol"/>
    <property type="evidence" value="ECO:0007669"/>
    <property type="project" value="TreeGrafter"/>
</dbReference>
<organism evidence="8 9">
    <name type="scientific">Novosphingobium marinum</name>
    <dbReference type="NCBI Taxonomy" id="1514948"/>
    <lineage>
        <taxon>Bacteria</taxon>
        <taxon>Pseudomonadati</taxon>
        <taxon>Pseudomonadota</taxon>
        <taxon>Alphaproteobacteria</taxon>
        <taxon>Sphingomonadales</taxon>
        <taxon>Sphingomonadaceae</taxon>
        <taxon>Novosphingobium</taxon>
    </lineage>
</organism>
<dbReference type="PROSITE" id="PS01079">
    <property type="entry name" value="MOCF_BIOSYNTHESIS_2"/>
    <property type="match status" value="1"/>
</dbReference>
<sequence length="404" mass="42335">MTAGPIPLEEAQARLLAAAAPVSIENVDPEGAMGRYLAEPLLARRTQPAADLSAMDGYAVSSYDLHGPWRLVGESAAGHPYSSRVRKGEAIRIATGALVPDGTGCVILQEDVARSDDFISLAGALPSPPGKHIRRNGMDFRSGDTVLKRGVLLGPAQIALAVTSGHRHIPVHRVVRVAVIDSGDELATGLECPSHQIPASNGIMLAAMIAGLPCRVTRLGPVPDDMTALSHVLAEAQEADIVVTTGGASVGDHDLIRPALENWGATLDFWRVAIKPGKPILVARRQSGNREQFVLGLPGNPVSAFVTAHLFLLPLIRAASGAERPLPVAVKAQLATPVPATGKRREFLRGRWDGTQVRVQQVQDSGALAALAESNVLIDRPAGSHEAEAGATVSIYPFASAGNA</sequence>
<dbReference type="SUPFAM" id="SSF53218">
    <property type="entry name" value="Molybdenum cofactor biosynthesis proteins"/>
    <property type="match status" value="1"/>
</dbReference>
<comment type="function">
    <text evidence="1 6">Catalyzes the insertion of molybdate into adenylated molybdopterin with the concomitant release of AMP.</text>
</comment>
<dbReference type="PANTHER" id="PTHR10192">
    <property type="entry name" value="MOLYBDOPTERIN BIOSYNTHESIS PROTEIN"/>
    <property type="match status" value="1"/>
</dbReference>
<dbReference type="Pfam" id="PF00994">
    <property type="entry name" value="MoCF_biosynth"/>
    <property type="match status" value="1"/>
</dbReference>
<dbReference type="InterPro" id="IPR038987">
    <property type="entry name" value="MoeA-like"/>
</dbReference>